<evidence type="ECO:0000313" key="1">
    <source>
        <dbReference type="EMBL" id="KUG57488.1"/>
    </source>
</evidence>
<protein>
    <recommendedName>
        <fullName evidence="3">Polyketide cyclase</fullName>
    </recommendedName>
</protein>
<keyword evidence="2" id="KW-1185">Reference proteome</keyword>
<dbReference type="SUPFAM" id="SSF55961">
    <property type="entry name" value="Bet v1-like"/>
    <property type="match status" value="1"/>
</dbReference>
<comment type="caution">
    <text evidence="1">The sequence shown here is derived from an EMBL/GenBank/DDBJ whole genome shotgun (WGS) entry which is preliminary data.</text>
</comment>
<dbReference type="Gene3D" id="3.30.530.20">
    <property type="match status" value="1"/>
</dbReference>
<dbReference type="AlphaFoldDB" id="A0A0W8ICL8"/>
<dbReference type="EMBL" id="LQBL01000005">
    <property type="protein sequence ID" value="KUG57488.1"/>
    <property type="molecule type" value="Genomic_DNA"/>
</dbReference>
<sequence>MPWVWGASEAEVAGRYACDRLTDAAPGSVRPVRLVRAIGVAAPAESVWVWLGNLRLAPYSYDWLDNLGRRSPRTPAHHLGPLEPGQRVMTIFTVIHVDQGSELTIRTREGLGTRLFGGVRVSYRVVPEQPDRSRLVAVLLLETGTGWLARGRARALAWGDLVMMRRQLRTLRDLAEATPR</sequence>
<evidence type="ECO:0000313" key="2">
    <source>
        <dbReference type="Proteomes" id="UP000054837"/>
    </source>
</evidence>
<dbReference type="STRING" id="767452.AVL62_13360"/>
<name>A0A0W8ICL8_9MICO</name>
<reference evidence="1 2" key="1">
    <citation type="submission" date="2015-12" db="EMBL/GenBank/DDBJ databases">
        <title>Serinicoccus chungangenesis strain CD08_5 genome sequencing and assembly.</title>
        <authorList>
            <person name="Chander A.M."/>
            <person name="Kaur G."/>
            <person name="Nair G.R."/>
            <person name="Dhawan D.K."/>
            <person name="Kochhar R.K."/>
            <person name="Mayilraj S."/>
            <person name="Bhadada S.K."/>
        </authorList>
    </citation>
    <scope>NUCLEOTIDE SEQUENCE [LARGE SCALE GENOMIC DNA]</scope>
    <source>
        <strain evidence="1 2">CD08_5</strain>
    </source>
</reference>
<dbReference type="Proteomes" id="UP000054837">
    <property type="component" value="Unassembled WGS sequence"/>
</dbReference>
<gene>
    <name evidence="1" type="ORF">AVL62_13360</name>
</gene>
<evidence type="ECO:0008006" key="3">
    <source>
        <dbReference type="Google" id="ProtNLM"/>
    </source>
</evidence>
<dbReference type="OrthoDB" id="3255669at2"/>
<dbReference type="InterPro" id="IPR023393">
    <property type="entry name" value="START-like_dom_sf"/>
</dbReference>
<organism evidence="1 2">
    <name type="scientific">Serinicoccus chungangensis</name>
    <dbReference type="NCBI Taxonomy" id="767452"/>
    <lineage>
        <taxon>Bacteria</taxon>
        <taxon>Bacillati</taxon>
        <taxon>Actinomycetota</taxon>
        <taxon>Actinomycetes</taxon>
        <taxon>Micrococcales</taxon>
        <taxon>Ornithinimicrobiaceae</taxon>
        <taxon>Serinicoccus</taxon>
    </lineage>
</organism>
<accession>A0A0W8ICL8</accession>
<proteinExistence type="predicted"/>